<comment type="caution">
    <text evidence="1">The sequence shown here is derived from an EMBL/GenBank/DDBJ whole genome shotgun (WGS) entry which is preliminary data.</text>
</comment>
<sequence>MYNLLLINVKCPRCNESVNAEAEFKIGLMNLDTYKLGDELKWAIGRAKSPHQLRPQNGDSIGEGYVCCPNCEKDFWVVIKIEHDIISSFEVDITKKGYIE</sequence>
<gene>
    <name evidence="1" type="ORF">WKI47_26100</name>
</gene>
<dbReference type="Proteomes" id="UP001380953">
    <property type="component" value="Unassembled WGS sequence"/>
</dbReference>
<evidence type="ECO:0000313" key="2">
    <source>
        <dbReference type="Proteomes" id="UP001380953"/>
    </source>
</evidence>
<reference evidence="1" key="1">
    <citation type="submission" date="2024-03" db="EMBL/GenBank/DDBJ databases">
        <title>Whole genome sequecning of epiphytes from Marcgravia umbellata leaves.</title>
        <authorList>
            <person name="Kumar G."/>
            <person name="Savka M.A."/>
        </authorList>
    </citation>
    <scope>NUCLEOTIDE SEQUENCE</scope>
    <source>
        <strain evidence="1">RIT_BL5</strain>
    </source>
</reference>
<accession>A0ACC6PKI9</accession>
<proteinExistence type="predicted"/>
<dbReference type="EMBL" id="JBBKAR010000068">
    <property type="protein sequence ID" value="MEJ8307392.1"/>
    <property type="molecule type" value="Genomic_DNA"/>
</dbReference>
<protein>
    <submittedName>
        <fullName evidence="1">Uncharacterized protein</fullName>
    </submittedName>
</protein>
<evidence type="ECO:0000313" key="1">
    <source>
        <dbReference type="EMBL" id="MEJ8307392.1"/>
    </source>
</evidence>
<organism evidence="1 2">
    <name type="scientific">Saccharibacillus sacchari</name>
    <dbReference type="NCBI Taxonomy" id="456493"/>
    <lineage>
        <taxon>Bacteria</taxon>
        <taxon>Bacillati</taxon>
        <taxon>Bacillota</taxon>
        <taxon>Bacilli</taxon>
        <taxon>Bacillales</taxon>
        <taxon>Paenibacillaceae</taxon>
        <taxon>Saccharibacillus</taxon>
    </lineage>
</organism>
<name>A0ACC6PKI9_9BACL</name>
<keyword evidence="2" id="KW-1185">Reference proteome</keyword>